<evidence type="ECO:0000256" key="5">
    <source>
        <dbReference type="ARBA" id="ARBA00022692"/>
    </source>
</evidence>
<evidence type="ECO:0000256" key="1">
    <source>
        <dbReference type="ARBA" id="ARBA00004651"/>
    </source>
</evidence>
<dbReference type="AlphaFoldDB" id="A0A6N7C1E5"/>
<evidence type="ECO:0000256" key="2">
    <source>
        <dbReference type="ARBA" id="ARBA00007362"/>
    </source>
</evidence>
<feature type="transmembrane region" description="Helical" evidence="8">
    <location>
        <begin position="131"/>
        <end position="148"/>
    </location>
</feature>
<evidence type="ECO:0000256" key="8">
    <source>
        <dbReference type="SAM" id="Phobius"/>
    </source>
</evidence>
<keyword evidence="10" id="KW-1185">Reference proteome</keyword>
<feature type="transmembrane region" description="Helical" evidence="8">
    <location>
        <begin position="240"/>
        <end position="261"/>
    </location>
</feature>
<feature type="transmembrane region" description="Helical" evidence="8">
    <location>
        <begin position="77"/>
        <end position="95"/>
    </location>
</feature>
<evidence type="ECO:0000256" key="7">
    <source>
        <dbReference type="ARBA" id="ARBA00023136"/>
    </source>
</evidence>
<evidence type="ECO:0000256" key="6">
    <source>
        <dbReference type="ARBA" id="ARBA00022989"/>
    </source>
</evidence>
<evidence type="ECO:0000256" key="4">
    <source>
        <dbReference type="ARBA" id="ARBA00022475"/>
    </source>
</evidence>
<name>A0A6N7C1E5_9GAMM</name>
<reference evidence="9 10" key="1">
    <citation type="submission" date="2019-09" db="EMBL/GenBank/DDBJ databases">
        <title>Draft genome sequence of Psychrobacter nivimaris LAMA 639, in search for biotechnological relevant genes.</title>
        <authorList>
            <person name="Lima A.O.S."/>
            <person name="Staloch B.E.K."/>
            <person name="Freitas R.C."/>
            <person name="Niero H."/>
            <person name="Silva M.A.C."/>
        </authorList>
    </citation>
    <scope>NUCLEOTIDE SEQUENCE [LARGE SCALE GENOMIC DNA]</scope>
    <source>
        <strain evidence="9 10">LAMA 639</strain>
    </source>
</reference>
<organism evidence="9 10">
    <name type="scientific">Psychrobacter nivimaris</name>
    <dbReference type="NCBI Taxonomy" id="281738"/>
    <lineage>
        <taxon>Bacteria</taxon>
        <taxon>Pseudomonadati</taxon>
        <taxon>Pseudomonadota</taxon>
        <taxon>Gammaproteobacteria</taxon>
        <taxon>Moraxellales</taxon>
        <taxon>Moraxellaceae</taxon>
        <taxon>Psychrobacter</taxon>
    </lineage>
</organism>
<dbReference type="Proteomes" id="UP000471465">
    <property type="component" value="Unassembled WGS sequence"/>
</dbReference>
<keyword evidence="3" id="KW-0813">Transport</keyword>
<dbReference type="GO" id="GO:0005886">
    <property type="term" value="C:plasma membrane"/>
    <property type="evidence" value="ECO:0007669"/>
    <property type="project" value="UniProtKB-SubCell"/>
</dbReference>
<evidence type="ECO:0000313" key="9">
    <source>
        <dbReference type="EMBL" id="KAF0569111.1"/>
    </source>
</evidence>
<dbReference type="CDD" id="cd14686">
    <property type="entry name" value="bZIP"/>
    <property type="match status" value="1"/>
</dbReference>
<feature type="transmembrane region" description="Helical" evidence="8">
    <location>
        <begin position="12"/>
        <end position="34"/>
    </location>
</feature>
<comment type="caution">
    <text evidence="9">The sequence shown here is derived from an EMBL/GenBank/DDBJ whole genome shotgun (WGS) entry which is preliminary data.</text>
</comment>
<accession>A0A6N7C1E5</accession>
<gene>
    <name evidence="9" type="ORF">FQV37_304</name>
</gene>
<keyword evidence="7 8" id="KW-0472">Membrane</keyword>
<keyword evidence="4" id="KW-1003">Cell membrane</keyword>
<feature type="transmembrane region" description="Helical" evidence="8">
    <location>
        <begin position="154"/>
        <end position="171"/>
    </location>
</feature>
<proteinExistence type="inferred from homology"/>
<keyword evidence="5 8" id="KW-0812">Transmembrane</keyword>
<dbReference type="InterPro" id="IPR004626">
    <property type="entry name" value="RarD"/>
</dbReference>
<dbReference type="NCBIfam" id="TIGR00688">
    <property type="entry name" value="rarD"/>
    <property type="match status" value="1"/>
</dbReference>
<dbReference type="EMBL" id="VZIZ01000013">
    <property type="protein sequence ID" value="KAF0569111.1"/>
    <property type="molecule type" value="Genomic_DNA"/>
</dbReference>
<comment type="similarity">
    <text evidence="2">Belongs to the EamA transporter family.</text>
</comment>
<dbReference type="RefSeq" id="WP_160021617.1">
    <property type="nucleotide sequence ID" value="NZ_VZIZ01000013.1"/>
</dbReference>
<feature type="transmembrane region" description="Helical" evidence="8">
    <location>
        <begin position="40"/>
        <end position="57"/>
    </location>
</feature>
<feature type="transmembrane region" description="Helical" evidence="8">
    <location>
        <begin position="273"/>
        <end position="295"/>
    </location>
</feature>
<sequence length="356" mass="40457">MLTTNQTSQGTITAVAANFLYSLLFLFGLLLQPLSGTQVASWRVLTMFFSLVLLVSGLKQWQHIFDYLKTLKNAKEWFLFILPTPILGAQIWIFMWAPVNGLGLEVTLGYFLYPMIMIVVGRFFYNEDMSLLQWAAIVCAGLGIAYDIFEYGAISWATLFVCLGYPPYYLLRRKLAVPPITGLISDLVLLLPVVLVALYMNGGFEVAITNHKLWYLLPLLGIISTAAMSLTMVASQKLPVSLFGTLCYLEPIFLFIFSIAILDRSLHDGGSMLMYSMIFIALLIMIADSALGYMARKREDRLHGYNEPQVGSFPPRRRLKNRRIKGVLIAHRFRQIKKYQQKIDKMTRKIEALHLD</sequence>
<evidence type="ECO:0000313" key="10">
    <source>
        <dbReference type="Proteomes" id="UP000471465"/>
    </source>
</evidence>
<comment type="subcellular location">
    <subcellularLocation>
        <location evidence="1">Cell membrane</location>
        <topology evidence="1">Multi-pass membrane protein</topology>
    </subcellularLocation>
</comment>
<keyword evidence="6 8" id="KW-1133">Transmembrane helix</keyword>
<evidence type="ECO:0000256" key="3">
    <source>
        <dbReference type="ARBA" id="ARBA00022448"/>
    </source>
</evidence>
<protein>
    <submittedName>
        <fullName evidence="9">Putative inner membrane protein RarD</fullName>
    </submittedName>
</protein>
<feature type="transmembrane region" description="Helical" evidence="8">
    <location>
        <begin position="213"/>
        <end position="233"/>
    </location>
</feature>
<feature type="transmembrane region" description="Helical" evidence="8">
    <location>
        <begin position="107"/>
        <end position="124"/>
    </location>
</feature>
<feature type="transmembrane region" description="Helical" evidence="8">
    <location>
        <begin position="183"/>
        <end position="201"/>
    </location>
</feature>